<reference evidence="2" key="1">
    <citation type="submission" date="2021-01" db="EMBL/GenBank/DDBJ databases">
        <title>Chromosome-level genome assembly of a human fungal pathogen reveals clustering of transcriptionally co-regulated genes.</title>
        <authorList>
            <person name="Voorhies M."/>
            <person name="Cohen S."/>
            <person name="Shea T.P."/>
            <person name="Petrus S."/>
            <person name="Munoz J.F."/>
            <person name="Poplawski S."/>
            <person name="Goldman W.E."/>
            <person name="Michael T."/>
            <person name="Cuomo C.A."/>
            <person name="Sil A."/>
            <person name="Beyhan S."/>
        </authorList>
    </citation>
    <scope>NUCLEOTIDE SEQUENCE</scope>
    <source>
        <strain evidence="2">WU24</strain>
    </source>
</reference>
<dbReference type="OrthoDB" id="4187284at2759"/>
<name>A0A8A1ME19_AJECA</name>
<evidence type="ECO:0000313" key="2">
    <source>
        <dbReference type="EMBL" id="QSS64848.1"/>
    </source>
</evidence>
<gene>
    <name evidence="2" type="ORF">I7I51_01922</name>
</gene>
<organism evidence="2 3">
    <name type="scientific">Ajellomyces capsulatus</name>
    <name type="common">Darling's disease fungus</name>
    <name type="synonym">Histoplasma capsulatum</name>
    <dbReference type="NCBI Taxonomy" id="5037"/>
    <lineage>
        <taxon>Eukaryota</taxon>
        <taxon>Fungi</taxon>
        <taxon>Dikarya</taxon>
        <taxon>Ascomycota</taxon>
        <taxon>Pezizomycotina</taxon>
        <taxon>Eurotiomycetes</taxon>
        <taxon>Eurotiomycetidae</taxon>
        <taxon>Onygenales</taxon>
        <taxon>Ajellomycetaceae</taxon>
        <taxon>Histoplasma</taxon>
    </lineage>
</organism>
<dbReference type="EMBL" id="CP069114">
    <property type="protein sequence ID" value="QSS64848.1"/>
    <property type="molecule type" value="Genomic_DNA"/>
</dbReference>
<dbReference type="VEuPathDB" id="FungiDB:I7I51_01922"/>
<proteinExistence type="predicted"/>
<feature type="compositionally biased region" description="Polar residues" evidence="1">
    <location>
        <begin position="103"/>
        <end position="112"/>
    </location>
</feature>
<feature type="region of interest" description="Disordered" evidence="1">
    <location>
        <begin position="1"/>
        <end position="154"/>
    </location>
</feature>
<feature type="compositionally biased region" description="Basic and acidic residues" evidence="1">
    <location>
        <begin position="55"/>
        <end position="94"/>
    </location>
</feature>
<protein>
    <submittedName>
        <fullName evidence="2">Uncharacterized protein</fullName>
    </submittedName>
</protein>
<accession>A0A8A1ME19</accession>
<evidence type="ECO:0000313" key="3">
    <source>
        <dbReference type="Proteomes" id="UP000663671"/>
    </source>
</evidence>
<dbReference type="AlphaFoldDB" id="A0A8A1ME19"/>
<feature type="compositionally biased region" description="Basic and acidic residues" evidence="1">
    <location>
        <begin position="126"/>
        <end position="135"/>
    </location>
</feature>
<sequence length="154" mass="15811">MATEAVNGAPAPSETPKEDTNNTAGVDAGKSTAVDGDAPTEVSAPETGVATSASTEKDADSSAKNAGDKHERANATEDANQTRKDEPATKKQKTDAAPPKAASGSQTSTAENGDQKRGPGRPKKSGTREKPERKTPKPRATEGVGSRTRSRVQA</sequence>
<evidence type="ECO:0000256" key="1">
    <source>
        <dbReference type="SAM" id="MobiDB-lite"/>
    </source>
</evidence>
<dbReference type="Proteomes" id="UP000663671">
    <property type="component" value="Chromosome 1"/>
</dbReference>